<reference evidence="8 9" key="1">
    <citation type="submission" date="2016-10" db="EMBL/GenBank/DDBJ databases">
        <authorList>
            <person name="de Groot N.N."/>
        </authorList>
    </citation>
    <scope>NUCLEOTIDE SEQUENCE [LARGE SCALE GENOMIC DNA]</scope>
    <source>
        <strain evidence="8 9">CGMCC 1.7054</strain>
    </source>
</reference>
<evidence type="ECO:0000256" key="5">
    <source>
        <dbReference type="HAMAP-Rule" id="MF_01401"/>
    </source>
</evidence>
<evidence type="ECO:0000256" key="1">
    <source>
        <dbReference type="ARBA" id="ARBA00005591"/>
    </source>
</evidence>
<dbReference type="HAMAP" id="MF_01401">
    <property type="entry name" value="MsrA"/>
    <property type="match status" value="1"/>
</dbReference>
<evidence type="ECO:0000313" key="9">
    <source>
        <dbReference type="Proteomes" id="UP000198881"/>
    </source>
</evidence>
<proteinExistence type="inferred from homology"/>
<comment type="similarity">
    <text evidence="1 5">Belongs to the MsrA Met sulfoxide reductase family.</text>
</comment>
<feature type="compositionally biased region" description="Basic and acidic residues" evidence="6">
    <location>
        <begin position="1"/>
        <end position="10"/>
    </location>
</feature>
<dbReference type="Pfam" id="PF01625">
    <property type="entry name" value="PMSR"/>
    <property type="match status" value="1"/>
</dbReference>
<protein>
    <recommendedName>
        <fullName evidence="5">Peptide methionine sulfoxide reductase MsrA</fullName>
        <shortName evidence="5">Protein-methionine-S-oxide reductase</shortName>
        <ecNumber evidence="5">1.8.4.11</ecNumber>
    </recommendedName>
    <alternativeName>
        <fullName evidence="5">Peptide-methionine (S)-S-oxide reductase</fullName>
        <shortName evidence="5">Peptide Met(O) reductase</shortName>
    </alternativeName>
</protein>
<keyword evidence="9" id="KW-1185">Reference proteome</keyword>
<dbReference type="PANTHER" id="PTHR43774">
    <property type="entry name" value="PEPTIDE METHIONINE SULFOXIDE REDUCTASE"/>
    <property type="match status" value="1"/>
</dbReference>
<dbReference type="STRING" id="574650.SAMN04487966_102112"/>
<dbReference type="GO" id="GO:0033744">
    <property type="term" value="F:L-methionine:thioredoxin-disulfide S-oxidoreductase activity"/>
    <property type="evidence" value="ECO:0007669"/>
    <property type="project" value="RHEA"/>
</dbReference>
<dbReference type="PANTHER" id="PTHR43774:SF1">
    <property type="entry name" value="PEPTIDE METHIONINE SULFOXIDE REDUCTASE MSRA 2"/>
    <property type="match status" value="1"/>
</dbReference>
<dbReference type="Gene3D" id="3.30.1060.10">
    <property type="entry name" value="Peptide methionine sulphoxide reductase MsrA"/>
    <property type="match status" value="1"/>
</dbReference>
<dbReference type="EMBL" id="FPCG01000002">
    <property type="protein sequence ID" value="SFV20966.1"/>
    <property type="molecule type" value="Genomic_DNA"/>
</dbReference>
<comment type="catalytic activity">
    <reaction evidence="4 5">
        <text>[thioredoxin]-disulfide + L-methionine + H2O = L-methionine (S)-S-oxide + [thioredoxin]-dithiol</text>
        <dbReference type="Rhea" id="RHEA:19993"/>
        <dbReference type="Rhea" id="RHEA-COMP:10698"/>
        <dbReference type="Rhea" id="RHEA-COMP:10700"/>
        <dbReference type="ChEBI" id="CHEBI:15377"/>
        <dbReference type="ChEBI" id="CHEBI:29950"/>
        <dbReference type="ChEBI" id="CHEBI:50058"/>
        <dbReference type="ChEBI" id="CHEBI:57844"/>
        <dbReference type="ChEBI" id="CHEBI:58772"/>
        <dbReference type="EC" id="1.8.4.11"/>
    </reaction>
</comment>
<dbReference type="InterPro" id="IPR036509">
    <property type="entry name" value="Met_Sox_Rdtase_MsrA_sf"/>
</dbReference>
<dbReference type="EC" id="1.8.4.11" evidence="5"/>
<comment type="catalytic activity">
    <reaction evidence="3 5">
        <text>L-methionyl-[protein] + [thioredoxin]-disulfide + H2O = L-methionyl-(S)-S-oxide-[protein] + [thioredoxin]-dithiol</text>
        <dbReference type="Rhea" id="RHEA:14217"/>
        <dbReference type="Rhea" id="RHEA-COMP:10698"/>
        <dbReference type="Rhea" id="RHEA-COMP:10700"/>
        <dbReference type="Rhea" id="RHEA-COMP:12313"/>
        <dbReference type="Rhea" id="RHEA-COMP:12315"/>
        <dbReference type="ChEBI" id="CHEBI:15377"/>
        <dbReference type="ChEBI" id="CHEBI:16044"/>
        <dbReference type="ChEBI" id="CHEBI:29950"/>
        <dbReference type="ChEBI" id="CHEBI:44120"/>
        <dbReference type="ChEBI" id="CHEBI:50058"/>
        <dbReference type="EC" id="1.8.4.11"/>
    </reaction>
</comment>
<feature type="region of interest" description="Disordered" evidence="6">
    <location>
        <begin position="1"/>
        <end position="54"/>
    </location>
</feature>
<evidence type="ECO:0000256" key="6">
    <source>
        <dbReference type="SAM" id="MobiDB-lite"/>
    </source>
</evidence>
<dbReference type="AlphaFoldDB" id="A0A1I7MGC8"/>
<dbReference type="NCBIfam" id="TIGR00401">
    <property type="entry name" value="msrA"/>
    <property type="match status" value="1"/>
</dbReference>
<name>A0A1I7MGC8_9MICC</name>
<evidence type="ECO:0000313" key="8">
    <source>
        <dbReference type="EMBL" id="SFV20966.1"/>
    </source>
</evidence>
<organism evidence="8 9">
    <name type="scientific">Micrococcus terreus</name>
    <dbReference type="NCBI Taxonomy" id="574650"/>
    <lineage>
        <taxon>Bacteria</taxon>
        <taxon>Bacillati</taxon>
        <taxon>Actinomycetota</taxon>
        <taxon>Actinomycetes</taxon>
        <taxon>Micrococcales</taxon>
        <taxon>Micrococcaceae</taxon>
        <taxon>Micrococcus</taxon>
    </lineage>
</organism>
<feature type="domain" description="Peptide methionine sulphoxide reductase MsrA" evidence="7">
    <location>
        <begin position="62"/>
        <end position="212"/>
    </location>
</feature>
<evidence type="ECO:0000256" key="4">
    <source>
        <dbReference type="ARBA" id="ARBA00048782"/>
    </source>
</evidence>
<feature type="active site" evidence="5">
    <location>
        <position position="68"/>
    </location>
</feature>
<dbReference type="GO" id="GO:0008113">
    <property type="term" value="F:peptide-methionine (S)-S-oxide reductase activity"/>
    <property type="evidence" value="ECO:0007669"/>
    <property type="project" value="UniProtKB-UniRule"/>
</dbReference>
<evidence type="ECO:0000256" key="3">
    <source>
        <dbReference type="ARBA" id="ARBA00047806"/>
    </source>
</evidence>
<dbReference type="InterPro" id="IPR002569">
    <property type="entry name" value="Met_Sox_Rdtase_MsrA_dom"/>
</dbReference>
<gene>
    <name evidence="5" type="primary">msrA</name>
    <name evidence="8" type="ORF">SAMN04487966_102112</name>
</gene>
<comment type="function">
    <text evidence="5">Has an important function as a repair enzyme for proteins that have been inactivated by oxidation. Catalyzes the reversible oxidation-reduction of methionine sulfoxide in proteins to methionine.</text>
</comment>
<sequence>MPRVTPDDGRLAGCLAHRTQRSGNDRGLPIADPGVSENQTSPAPDAADRSVGGDGRSTLRELTVAGGCFWCLDAVYRRVRGVQAVESGYTGGHTEDPDYRSVCSGTTGHAEAVRVLFDESVVPAEVIMDLFFTGHDPTTLNRQGHDIGTQYRSALFPADAADEQLFRESIERHQPLWQDPIVTTIEPLGPWHRAEEVHQDFYSRQPYNGYCQVVINPKLAKVRQRYAQWLD</sequence>
<accession>A0A1I7MGC8</accession>
<dbReference type="Proteomes" id="UP000198881">
    <property type="component" value="Unassembled WGS sequence"/>
</dbReference>
<dbReference type="SUPFAM" id="SSF55068">
    <property type="entry name" value="Peptide methionine sulfoxide reductase"/>
    <property type="match status" value="1"/>
</dbReference>
<evidence type="ECO:0000256" key="2">
    <source>
        <dbReference type="ARBA" id="ARBA00023002"/>
    </source>
</evidence>
<evidence type="ECO:0000259" key="7">
    <source>
        <dbReference type="Pfam" id="PF01625"/>
    </source>
</evidence>
<keyword evidence="2 5" id="KW-0560">Oxidoreductase</keyword>